<protein>
    <submittedName>
        <fullName evidence="5">DnaJ domain-containing protein</fullName>
    </submittedName>
</protein>
<dbReference type="Gene3D" id="1.10.287.110">
    <property type="entry name" value="DnaJ domain"/>
    <property type="match status" value="1"/>
</dbReference>
<gene>
    <name evidence="5" type="ORF">ACFPXP_09120</name>
</gene>
<feature type="compositionally biased region" description="Basic and acidic residues" evidence="3">
    <location>
        <begin position="109"/>
        <end position="118"/>
    </location>
</feature>
<dbReference type="InterPro" id="IPR052763">
    <property type="entry name" value="DnaJ_C4"/>
</dbReference>
<keyword evidence="2" id="KW-0346">Stress response</keyword>
<evidence type="ECO:0000259" key="4">
    <source>
        <dbReference type="PROSITE" id="PS50076"/>
    </source>
</evidence>
<evidence type="ECO:0000256" key="2">
    <source>
        <dbReference type="ARBA" id="ARBA00023016"/>
    </source>
</evidence>
<feature type="region of interest" description="Disordered" evidence="3">
    <location>
        <begin position="56"/>
        <end position="92"/>
    </location>
</feature>
<dbReference type="PANTHER" id="PTHR44825">
    <property type="match status" value="1"/>
</dbReference>
<dbReference type="InterPro" id="IPR001623">
    <property type="entry name" value="DnaJ_domain"/>
</dbReference>
<dbReference type="PANTHER" id="PTHR44825:SF1">
    <property type="entry name" value="DNAJ HOMOLOG SUBFAMILY C MEMBER 4"/>
    <property type="match status" value="1"/>
</dbReference>
<dbReference type="PRINTS" id="PR00625">
    <property type="entry name" value="JDOMAIN"/>
</dbReference>
<organism evidence="5 6">
    <name type="scientific">Marinicrinis lubricantis</name>
    <dbReference type="NCBI Taxonomy" id="2086470"/>
    <lineage>
        <taxon>Bacteria</taxon>
        <taxon>Bacillati</taxon>
        <taxon>Bacillota</taxon>
        <taxon>Bacilli</taxon>
        <taxon>Bacillales</taxon>
        <taxon>Paenibacillaceae</taxon>
    </lineage>
</organism>
<keyword evidence="6" id="KW-1185">Reference proteome</keyword>
<sequence>MKTYYDILGVARNASADDIKKAYRKLAKKHHPDANQGNPESSRIFQEMVTAYQTLSDGSARQRYDAELDGRSEQAGEARKQQPRTQSSAGLDMANVAQSFERFFGFDPKTGERKKNSREQAGGQPLHANAWFESYFGVRKK</sequence>
<dbReference type="RefSeq" id="WP_379893904.1">
    <property type="nucleotide sequence ID" value="NZ_CBCSCT010000092.1"/>
</dbReference>
<comment type="caution">
    <text evidence="5">The sequence shown here is derived from an EMBL/GenBank/DDBJ whole genome shotgun (WGS) entry which is preliminary data.</text>
</comment>
<reference evidence="6" key="1">
    <citation type="journal article" date="2019" name="Int. J. Syst. Evol. Microbiol.">
        <title>The Global Catalogue of Microorganisms (GCM) 10K type strain sequencing project: providing services to taxonomists for standard genome sequencing and annotation.</title>
        <authorList>
            <consortium name="The Broad Institute Genomics Platform"/>
            <consortium name="The Broad Institute Genome Sequencing Center for Infectious Disease"/>
            <person name="Wu L."/>
            <person name="Ma J."/>
        </authorList>
    </citation>
    <scope>NUCLEOTIDE SEQUENCE [LARGE SCALE GENOMIC DNA]</scope>
    <source>
        <strain evidence="6">CCM 8749</strain>
    </source>
</reference>
<dbReference type="InterPro" id="IPR018253">
    <property type="entry name" value="DnaJ_domain_CS"/>
</dbReference>
<feature type="domain" description="J" evidence="4">
    <location>
        <begin position="3"/>
        <end position="68"/>
    </location>
</feature>
<evidence type="ECO:0000313" key="5">
    <source>
        <dbReference type="EMBL" id="MFC5986579.1"/>
    </source>
</evidence>
<accession>A0ABW1IP80</accession>
<feature type="region of interest" description="Disordered" evidence="3">
    <location>
        <begin position="105"/>
        <end position="126"/>
    </location>
</feature>
<dbReference type="InterPro" id="IPR036869">
    <property type="entry name" value="J_dom_sf"/>
</dbReference>
<dbReference type="PROSITE" id="PS50076">
    <property type="entry name" value="DNAJ_2"/>
    <property type="match status" value="1"/>
</dbReference>
<name>A0ABW1IP80_9BACL</name>
<evidence type="ECO:0000313" key="6">
    <source>
        <dbReference type="Proteomes" id="UP001596250"/>
    </source>
</evidence>
<dbReference type="CDD" id="cd06257">
    <property type="entry name" value="DnaJ"/>
    <property type="match status" value="1"/>
</dbReference>
<dbReference type="Pfam" id="PF00226">
    <property type="entry name" value="DnaJ"/>
    <property type="match status" value="1"/>
</dbReference>
<dbReference type="Proteomes" id="UP001596250">
    <property type="component" value="Unassembled WGS sequence"/>
</dbReference>
<dbReference type="PROSITE" id="PS00636">
    <property type="entry name" value="DNAJ_1"/>
    <property type="match status" value="1"/>
</dbReference>
<dbReference type="SMART" id="SM00271">
    <property type="entry name" value="DnaJ"/>
    <property type="match status" value="1"/>
</dbReference>
<keyword evidence="1" id="KW-0235">DNA replication</keyword>
<feature type="compositionally biased region" description="Basic and acidic residues" evidence="3">
    <location>
        <begin position="60"/>
        <end position="80"/>
    </location>
</feature>
<proteinExistence type="predicted"/>
<dbReference type="SUPFAM" id="SSF46565">
    <property type="entry name" value="Chaperone J-domain"/>
    <property type="match status" value="1"/>
</dbReference>
<evidence type="ECO:0000256" key="1">
    <source>
        <dbReference type="ARBA" id="ARBA00022705"/>
    </source>
</evidence>
<dbReference type="EMBL" id="JBHSQV010000119">
    <property type="protein sequence ID" value="MFC5986579.1"/>
    <property type="molecule type" value="Genomic_DNA"/>
</dbReference>
<evidence type="ECO:0000256" key="3">
    <source>
        <dbReference type="SAM" id="MobiDB-lite"/>
    </source>
</evidence>